<dbReference type="Gene3D" id="3.20.20.370">
    <property type="entry name" value="Glycoside hydrolase/deacetylase"/>
    <property type="match status" value="1"/>
</dbReference>
<dbReference type="NCBIfam" id="NF003814">
    <property type="entry name" value="PRK05406.1-3"/>
    <property type="match status" value="1"/>
</dbReference>
<organism evidence="1 2">
    <name type="scientific">Mesorhizobium sanjuanii</name>
    <dbReference type="NCBI Taxonomy" id="2037900"/>
    <lineage>
        <taxon>Bacteria</taxon>
        <taxon>Pseudomonadati</taxon>
        <taxon>Pseudomonadota</taxon>
        <taxon>Alphaproteobacteria</taxon>
        <taxon>Hyphomicrobiales</taxon>
        <taxon>Phyllobacteriaceae</taxon>
        <taxon>Mesorhizobium</taxon>
    </lineage>
</organism>
<proteinExistence type="predicted"/>
<dbReference type="PANTHER" id="PTHR30292:SF0">
    <property type="entry name" value="5-OXOPROLINASE SUBUNIT A"/>
    <property type="match status" value="1"/>
</dbReference>
<name>A0A2A6FCZ7_9HYPH</name>
<protein>
    <submittedName>
        <fullName evidence="1">Lactam utilization protein LamB</fullName>
    </submittedName>
</protein>
<dbReference type="EMBL" id="NWQG01000107">
    <property type="protein sequence ID" value="PDQ19840.1"/>
    <property type="molecule type" value="Genomic_DNA"/>
</dbReference>
<gene>
    <name evidence="1" type="ORF">CN311_17540</name>
</gene>
<dbReference type="AlphaFoldDB" id="A0A2A6FCZ7"/>
<comment type="caution">
    <text evidence="1">The sequence shown here is derived from an EMBL/GenBank/DDBJ whole genome shotgun (WGS) entry which is preliminary data.</text>
</comment>
<reference evidence="1 2" key="1">
    <citation type="submission" date="2017-09" db="EMBL/GenBank/DDBJ databases">
        <title>Mesorhizobum sanjuanii sp. nov. isolated from nodules of Lotus tenuis in saline-alkaline lowlands of Flooding Pampa.</title>
        <authorList>
            <person name="Sannazzaro A.I."/>
            <person name="Torres Tejerizo G.A."/>
            <person name="Fontana F."/>
            <person name="Cumpa Velazquez L.M."/>
            <person name="Hansen L."/>
            <person name="Pistorio M."/>
            <person name="Estrella M.J."/>
        </authorList>
    </citation>
    <scope>NUCLEOTIDE SEQUENCE [LARGE SCALE GENOMIC DNA]</scope>
    <source>
        <strain evidence="1 2">BSA136</strain>
    </source>
</reference>
<sequence>MNCKGSNVPVTVVDINCDMGEAFGQWRLSETDDASLMELISSANIAAGFHAGDPNLMDATVRLATQHGVGIGVHPGYRDLQGFGRRKINGSSDEIINDIVYQIGALREFARRHGANLQHVKPHGALYMELAADEALSRSFIKLMRTVAPNAFVFCMGMSQTYRTAIEAGQPVIREFYADRDYDRSGSIVFTRHVGKLDPAAIADKVVRACLEGKVRTVDGAEIDIDFESICFHSDTPGCLEIAGNMRSALVANGIRIAPVSEVSAQQAYAAIRGSK</sequence>
<dbReference type="GO" id="GO:0005975">
    <property type="term" value="P:carbohydrate metabolic process"/>
    <property type="evidence" value="ECO:0007669"/>
    <property type="project" value="InterPro"/>
</dbReference>
<dbReference type="Pfam" id="PF03746">
    <property type="entry name" value="LamB_YcsF"/>
    <property type="match status" value="1"/>
</dbReference>
<keyword evidence="2" id="KW-1185">Reference proteome</keyword>
<dbReference type="SUPFAM" id="SSF88713">
    <property type="entry name" value="Glycoside hydrolase/deacetylase"/>
    <property type="match status" value="1"/>
</dbReference>
<evidence type="ECO:0000313" key="1">
    <source>
        <dbReference type="EMBL" id="PDQ19840.1"/>
    </source>
</evidence>
<accession>A0A2A6FCZ7</accession>
<dbReference type="Proteomes" id="UP000219182">
    <property type="component" value="Unassembled WGS sequence"/>
</dbReference>
<dbReference type="NCBIfam" id="NF003816">
    <property type="entry name" value="PRK05406.1-5"/>
    <property type="match status" value="1"/>
</dbReference>
<evidence type="ECO:0000313" key="2">
    <source>
        <dbReference type="Proteomes" id="UP000219182"/>
    </source>
</evidence>
<dbReference type="PANTHER" id="PTHR30292">
    <property type="entry name" value="UNCHARACTERIZED PROTEIN YBGL-RELATED"/>
    <property type="match status" value="1"/>
</dbReference>
<dbReference type="InterPro" id="IPR011330">
    <property type="entry name" value="Glyco_hydro/deAcase_b/a-brl"/>
</dbReference>
<dbReference type="InterPro" id="IPR005501">
    <property type="entry name" value="LamB/YcsF/PxpA-like"/>
</dbReference>
<dbReference type="RefSeq" id="WP_097575003.1">
    <property type="nucleotide sequence ID" value="NZ_NWQG01000107.1"/>
</dbReference>